<keyword evidence="2" id="KW-1185">Reference proteome</keyword>
<evidence type="ECO:0000313" key="1">
    <source>
        <dbReference type="EMBL" id="KDQ08624.1"/>
    </source>
</evidence>
<protein>
    <submittedName>
        <fullName evidence="1">Uncharacterized protein</fullName>
    </submittedName>
</protein>
<dbReference type="AlphaFoldDB" id="A0A067LZC3"/>
<dbReference type="HOGENOM" id="CLU_3032042_0_0_1"/>
<gene>
    <name evidence="1" type="ORF">BOTBODRAFT_37774</name>
</gene>
<organism evidence="1 2">
    <name type="scientific">Botryobasidium botryosum (strain FD-172 SS1)</name>
    <dbReference type="NCBI Taxonomy" id="930990"/>
    <lineage>
        <taxon>Eukaryota</taxon>
        <taxon>Fungi</taxon>
        <taxon>Dikarya</taxon>
        <taxon>Basidiomycota</taxon>
        <taxon>Agaricomycotina</taxon>
        <taxon>Agaricomycetes</taxon>
        <taxon>Cantharellales</taxon>
        <taxon>Botryobasidiaceae</taxon>
        <taxon>Botryobasidium</taxon>
    </lineage>
</organism>
<evidence type="ECO:0000313" key="2">
    <source>
        <dbReference type="Proteomes" id="UP000027195"/>
    </source>
</evidence>
<proteinExistence type="predicted"/>
<reference evidence="2" key="1">
    <citation type="journal article" date="2014" name="Proc. Natl. Acad. Sci. U.S.A.">
        <title>Extensive sampling of basidiomycete genomes demonstrates inadequacy of the white-rot/brown-rot paradigm for wood decay fungi.</title>
        <authorList>
            <person name="Riley R."/>
            <person name="Salamov A.A."/>
            <person name="Brown D.W."/>
            <person name="Nagy L.G."/>
            <person name="Floudas D."/>
            <person name="Held B.W."/>
            <person name="Levasseur A."/>
            <person name="Lombard V."/>
            <person name="Morin E."/>
            <person name="Otillar R."/>
            <person name="Lindquist E.A."/>
            <person name="Sun H."/>
            <person name="LaButti K.M."/>
            <person name="Schmutz J."/>
            <person name="Jabbour D."/>
            <person name="Luo H."/>
            <person name="Baker S.E."/>
            <person name="Pisabarro A.G."/>
            <person name="Walton J.D."/>
            <person name="Blanchette R.A."/>
            <person name="Henrissat B."/>
            <person name="Martin F."/>
            <person name="Cullen D."/>
            <person name="Hibbett D.S."/>
            <person name="Grigoriev I.V."/>
        </authorList>
    </citation>
    <scope>NUCLEOTIDE SEQUENCE [LARGE SCALE GENOMIC DNA]</scope>
    <source>
        <strain evidence="2">FD-172 SS1</strain>
    </source>
</reference>
<dbReference type="Proteomes" id="UP000027195">
    <property type="component" value="Unassembled WGS sequence"/>
</dbReference>
<accession>A0A067LZC3</accession>
<name>A0A067LZC3_BOTB1</name>
<dbReference type="InParanoid" id="A0A067LZC3"/>
<sequence length="55" mass="6117">MDYCDSWAAPDLGNNAANARVAEKLYKTMGGAFFRIFSMRGSAKRVMRPKATTNQ</sequence>
<dbReference type="EMBL" id="KL198088">
    <property type="protein sequence ID" value="KDQ08624.1"/>
    <property type="molecule type" value="Genomic_DNA"/>
</dbReference>